<dbReference type="Proteomes" id="UP000704762">
    <property type="component" value="Unassembled WGS sequence"/>
</dbReference>
<comment type="caution">
    <text evidence="4">The sequence shown here is derived from an EMBL/GenBank/DDBJ whole genome shotgun (WGS) entry which is preliminary data.</text>
</comment>
<comment type="similarity">
    <text evidence="1">Belongs to the bacterial sugar transferase family.</text>
</comment>
<keyword evidence="2" id="KW-1133">Transmembrane helix</keyword>
<sequence>MTVDPKRVFDVAVSGVGLVLASPVLAGVAVAVRLDSRGPAFFRQERVGRNGELFRIHKFRSLRTDMPGALISPTHDPRITRVGAVLRRTKLDELPQLLDVLAGHMSLVGPRPEVPRYVELWPAAERELILSVRPGITDPASVALRNEAEELAGAEDPEQHYVSVLLPRKVAMYADYVRSRNFLGDLGIIASTLRTVLRD</sequence>
<evidence type="ECO:0000256" key="1">
    <source>
        <dbReference type="ARBA" id="ARBA00006464"/>
    </source>
</evidence>
<dbReference type="InterPro" id="IPR003362">
    <property type="entry name" value="Bact_transf"/>
</dbReference>
<dbReference type="Pfam" id="PF02397">
    <property type="entry name" value="Bac_transf"/>
    <property type="match status" value="1"/>
</dbReference>
<name>A0ABS2RHQ9_9ACTN</name>
<evidence type="ECO:0000259" key="3">
    <source>
        <dbReference type="Pfam" id="PF02397"/>
    </source>
</evidence>
<dbReference type="RefSeq" id="WP_204917062.1">
    <property type="nucleotide sequence ID" value="NZ_BAAAQP010000002.1"/>
</dbReference>
<evidence type="ECO:0000256" key="2">
    <source>
        <dbReference type="SAM" id="Phobius"/>
    </source>
</evidence>
<keyword evidence="2" id="KW-0812">Transmembrane</keyword>
<keyword evidence="5" id="KW-1185">Reference proteome</keyword>
<evidence type="ECO:0000313" key="4">
    <source>
        <dbReference type="EMBL" id="MBM7798536.1"/>
    </source>
</evidence>
<feature type="transmembrane region" description="Helical" evidence="2">
    <location>
        <begin position="12"/>
        <end position="34"/>
    </location>
</feature>
<keyword evidence="2" id="KW-0472">Membrane</keyword>
<proteinExistence type="inferred from homology"/>
<dbReference type="PANTHER" id="PTHR30576:SF20">
    <property type="entry name" value="QUINOVOSAMINEPHOSPHOTRANSFERAE-RELATED"/>
    <property type="match status" value="1"/>
</dbReference>
<evidence type="ECO:0000313" key="5">
    <source>
        <dbReference type="Proteomes" id="UP000704762"/>
    </source>
</evidence>
<dbReference type="EMBL" id="JAFBCF010000001">
    <property type="protein sequence ID" value="MBM7798536.1"/>
    <property type="molecule type" value="Genomic_DNA"/>
</dbReference>
<organism evidence="4 5">
    <name type="scientific">Microlunatus panaciterrae</name>
    <dbReference type="NCBI Taxonomy" id="400768"/>
    <lineage>
        <taxon>Bacteria</taxon>
        <taxon>Bacillati</taxon>
        <taxon>Actinomycetota</taxon>
        <taxon>Actinomycetes</taxon>
        <taxon>Propionibacteriales</taxon>
        <taxon>Propionibacteriaceae</taxon>
        <taxon>Microlunatus</taxon>
    </lineage>
</organism>
<reference evidence="4 5" key="1">
    <citation type="submission" date="2021-01" db="EMBL/GenBank/DDBJ databases">
        <title>Sequencing the genomes of 1000 actinobacteria strains.</title>
        <authorList>
            <person name="Klenk H.-P."/>
        </authorList>
    </citation>
    <scope>NUCLEOTIDE SEQUENCE [LARGE SCALE GENOMIC DNA]</scope>
    <source>
        <strain evidence="4 5">DSM 18662</strain>
    </source>
</reference>
<protein>
    <submittedName>
        <fullName evidence="4">Lipopolysaccharide/colanic/teichoic acid biosynthesis glycosyltransferase</fullName>
    </submittedName>
</protein>
<gene>
    <name evidence="4" type="ORF">JOE57_001457</name>
</gene>
<dbReference type="PANTHER" id="PTHR30576">
    <property type="entry name" value="COLANIC BIOSYNTHESIS UDP-GLUCOSE LIPID CARRIER TRANSFERASE"/>
    <property type="match status" value="1"/>
</dbReference>
<accession>A0ABS2RHQ9</accession>
<feature type="domain" description="Bacterial sugar transferase" evidence="3">
    <location>
        <begin position="6"/>
        <end position="197"/>
    </location>
</feature>